<dbReference type="InParanoid" id="B7G7K3"/>
<gene>
    <name evidence="2" type="ORF">PHATRDRAFT_48527</name>
</gene>
<name>B7G7K3_PHATC</name>
<protein>
    <submittedName>
        <fullName evidence="2">Uncharacterized protein</fullName>
    </submittedName>
</protein>
<dbReference type="PaxDb" id="2850-Phatr48527"/>
<dbReference type="GeneID" id="7194773"/>
<organism evidence="2 3">
    <name type="scientific">Phaeodactylum tricornutum (strain CCAP 1055/1)</name>
    <dbReference type="NCBI Taxonomy" id="556484"/>
    <lineage>
        <taxon>Eukaryota</taxon>
        <taxon>Sar</taxon>
        <taxon>Stramenopiles</taxon>
        <taxon>Ochrophyta</taxon>
        <taxon>Bacillariophyta</taxon>
        <taxon>Bacillariophyceae</taxon>
        <taxon>Bacillariophycidae</taxon>
        <taxon>Naviculales</taxon>
        <taxon>Phaeodactylaceae</taxon>
        <taxon>Phaeodactylum</taxon>
    </lineage>
</organism>
<sequence length="223" mass="25135">MAPNLHRLSTLSQSLSDFRELQSFVRSKDLASPETTGPQQAQPVESASYWEWTTEPTVASATDLFSAARIESNLINASRVGASEEPSKCNTSSDEYWAETADQVCTDASSPTTPQHKLVKTDDSYWTCSHQKTTADKYWSWEASNVDVANSVPSSVPKAKTSDDSQSYWQWSHTRTDSDSYWKNATDVKAADTKPCYWEWSYETGDSEEYWKWNTPMVATFTT</sequence>
<dbReference type="KEGG" id="pti:PHATRDRAFT_48527"/>
<dbReference type="EMBL" id="CM000620">
    <property type="protein sequence ID" value="EEC45376.1"/>
    <property type="molecule type" value="Genomic_DNA"/>
</dbReference>
<evidence type="ECO:0000313" key="3">
    <source>
        <dbReference type="Proteomes" id="UP000000759"/>
    </source>
</evidence>
<keyword evidence="3" id="KW-1185">Reference proteome</keyword>
<proteinExistence type="predicted"/>
<dbReference type="Proteomes" id="UP000000759">
    <property type="component" value="Chromosome 18"/>
</dbReference>
<feature type="compositionally biased region" description="Polar residues" evidence="1">
    <location>
        <begin position="33"/>
        <end position="45"/>
    </location>
</feature>
<dbReference type="HOGENOM" id="CLU_1242213_0_0_1"/>
<accession>B7G7K3</accession>
<evidence type="ECO:0000313" key="2">
    <source>
        <dbReference type="EMBL" id="EEC45376.1"/>
    </source>
</evidence>
<dbReference type="AlphaFoldDB" id="B7G7K3"/>
<evidence type="ECO:0000256" key="1">
    <source>
        <dbReference type="SAM" id="MobiDB-lite"/>
    </source>
</evidence>
<reference evidence="3" key="2">
    <citation type="submission" date="2008-08" db="EMBL/GenBank/DDBJ databases">
        <authorList>
            <consortium name="Diatom Consortium"/>
            <person name="Grigoriev I."/>
            <person name="Grimwood J."/>
            <person name="Kuo A."/>
            <person name="Otillar R.P."/>
            <person name="Salamov A."/>
            <person name="Detter J.C."/>
            <person name="Lindquist E."/>
            <person name="Shapiro H."/>
            <person name="Lucas S."/>
            <person name="Glavina del Rio T."/>
            <person name="Pitluck S."/>
            <person name="Rokhsar D."/>
            <person name="Bowler C."/>
        </authorList>
    </citation>
    <scope>GENOME REANNOTATION</scope>
    <source>
        <strain evidence="3">CCAP 1055/1</strain>
    </source>
</reference>
<feature type="region of interest" description="Disordered" evidence="1">
    <location>
        <begin position="28"/>
        <end position="47"/>
    </location>
</feature>
<reference evidence="2 3" key="1">
    <citation type="journal article" date="2008" name="Nature">
        <title>The Phaeodactylum genome reveals the evolutionary history of diatom genomes.</title>
        <authorList>
            <person name="Bowler C."/>
            <person name="Allen A.E."/>
            <person name="Badger J.H."/>
            <person name="Grimwood J."/>
            <person name="Jabbari K."/>
            <person name="Kuo A."/>
            <person name="Maheswari U."/>
            <person name="Martens C."/>
            <person name="Maumus F."/>
            <person name="Otillar R.P."/>
            <person name="Rayko E."/>
            <person name="Salamov A."/>
            <person name="Vandepoele K."/>
            <person name="Beszteri B."/>
            <person name="Gruber A."/>
            <person name="Heijde M."/>
            <person name="Katinka M."/>
            <person name="Mock T."/>
            <person name="Valentin K."/>
            <person name="Verret F."/>
            <person name="Berges J.A."/>
            <person name="Brownlee C."/>
            <person name="Cadoret J.P."/>
            <person name="Chiovitti A."/>
            <person name="Choi C.J."/>
            <person name="Coesel S."/>
            <person name="De Martino A."/>
            <person name="Detter J.C."/>
            <person name="Durkin C."/>
            <person name="Falciatore A."/>
            <person name="Fournet J."/>
            <person name="Haruta M."/>
            <person name="Huysman M.J."/>
            <person name="Jenkins B.D."/>
            <person name="Jiroutova K."/>
            <person name="Jorgensen R.E."/>
            <person name="Joubert Y."/>
            <person name="Kaplan A."/>
            <person name="Kroger N."/>
            <person name="Kroth P.G."/>
            <person name="La Roche J."/>
            <person name="Lindquist E."/>
            <person name="Lommer M."/>
            <person name="Martin-Jezequel V."/>
            <person name="Lopez P.J."/>
            <person name="Lucas S."/>
            <person name="Mangogna M."/>
            <person name="McGinnis K."/>
            <person name="Medlin L.K."/>
            <person name="Montsant A."/>
            <person name="Oudot-Le Secq M.P."/>
            <person name="Napoli C."/>
            <person name="Obornik M."/>
            <person name="Parker M.S."/>
            <person name="Petit J.L."/>
            <person name="Porcel B.M."/>
            <person name="Poulsen N."/>
            <person name="Robison M."/>
            <person name="Rychlewski L."/>
            <person name="Rynearson T.A."/>
            <person name="Schmutz J."/>
            <person name="Shapiro H."/>
            <person name="Siaut M."/>
            <person name="Stanley M."/>
            <person name="Sussman M.R."/>
            <person name="Taylor A.R."/>
            <person name="Vardi A."/>
            <person name="von Dassow P."/>
            <person name="Vyverman W."/>
            <person name="Willis A."/>
            <person name="Wyrwicz L.S."/>
            <person name="Rokhsar D.S."/>
            <person name="Weissenbach J."/>
            <person name="Armbrust E.V."/>
            <person name="Green B.R."/>
            <person name="Van de Peer Y."/>
            <person name="Grigoriev I.V."/>
        </authorList>
    </citation>
    <scope>NUCLEOTIDE SEQUENCE [LARGE SCALE GENOMIC DNA]</scope>
    <source>
        <strain evidence="2 3">CCAP 1055/1</strain>
    </source>
</reference>
<dbReference type="RefSeq" id="XP_002183158.1">
    <property type="nucleotide sequence ID" value="XM_002183122.1"/>
</dbReference>